<dbReference type="InterPro" id="IPR021080">
    <property type="entry name" value="Minor_capsid_protein"/>
</dbReference>
<accession>A0A4Y7WI42</accession>
<dbReference type="Proteomes" id="UP000298210">
    <property type="component" value="Unassembled WGS sequence"/>
</dbReference>
<evidence type="ECO:0000313" key="2">
    <source>
        <dbReference type="Proteomes" id="UP000298210"/>
    </source>
</evidence>
<sequence>MTHVKITIDTKRVGPKLINATKKARYVVTEQILKDSNHFIPFDQGDLMKSGIRASQLEDGKVIWDMPYARFLYYGVRMNFSKDTNPYAGPLWYERAQSAYGGDWIKVAERAVRAEL</sequence>
<dbReference type="Pfam" id="PF11114">
    <property type="entry name" value="Minor_capsid_2"/>
    <property type="match status" value="1"/>
</dbReference>
<reference evidence="1 2" key="1">
    <citation type="submission" date="2019-03" db="EMBL/GenBank/DDBJ databases">
        <authorList>
            <person name="Liu G."/>
        </authorList>
    </citation>
    <scope>NUCLEOTIDE SEQUENCE [LARGE SCALE GENOMIC DNA]</scope>
    <source>
        <strain evidence="1 2">DSM 19099</strain>
    </source>
</reference>
<protein>
    <submittedName>
        <fullName evidence="1">Minor capsid protein</fullName>
    </submittedName>
</protein>
<dbReference type="AlphaFoldDB" id="A0A4Y7WI42"/>
<name>A0A4Y7WI42_9BACI</name>
<organism evidence="1 2">
    <name type="scientific">Shouchella lehensis</name>
    <dbReference type="NCBI Taxonomy" id="300825"/>
    <lineage>
        <taxon>Bacteria</taxon>
        <taxon>Bacillati</taxon>
        <taxon>Bacillota</taxon>
        <taxon>Bacilli</taxon>
        <taxon>Bacillales</taxon>
        <taxon>Bacillaceae</taxon>
        <taxon>Shouchella</taxon>
    </lineage>
</organism>
<comment type="caution">
    <text evidence="1">The sequence shown here is derived from an EMBL/GenBank/DDBJ whole genome shotgun (WGS) entry which is preliminary data.</text>
</comment>
<dbReference type="EMBL" id="SNUX01000003">
    <property type="protein sequence ID" value="TES48080.1"/>
    <property type="molecule type" value="Genomic_DNA"/>
</dbReference>
<evidence type="ECO:0000313" key="1">
    <source>
        <dbReference type="EMBL" id="TES48080.1"/>
    </source>
</evidence>
<proteinExistence type="predicted"/>
<gene>
    <name evidence="1" type="ORF">E2L03_13175</name>
</gene>
<dbReference type="RefSeq" id="WP_134259364.1">
    <property type="nucleotide sequence ID" value="NZ_LDIM01000014.1"/>
</dbReference>